<gene>
    <name evidence="2" type="ORF">NDU88_001429</name>
</gene>
<organism evidence="2 3">
    <name type="scientific">Pleurodeles waltl</name>
    <name type="common">Iberian ribbed newt</name>
    <dbReference type="NCBI Taxonomy" id="8319"/>
    <lineage>
        <taxon>Eukaryota</taxon>
        <taxon>Metazoa</taxon>
        <taxon>Chordata</taxon>
        <taxon>Craniata</taxon>
        <taxon>Vertebrata</taxon>
        <taxon>Euteleostomi</taxon>
        <taxon>Amphibia</taxon>
        <taxon>Batrachia</taxon>
        <taxon>Caudata</taxon>
        <taxon>Salamandroidea</taxon>
        <taxon>Salamandridae</taxon>
        <taxon>Pleurodelinae</taxon>
        <taxon>Pleurodeles</taxon>
    </lineage>
</organism>
<sequence>MAASVIKENDYGSFPALEVPETGMESSIQTEGVPSSISHSSGSDQEHDKPKPSGKRKRKSHNLQEGDQVPRTLSFDPENIIHPRSKEWIPCAEGQRTKVPHRFCEDIGLREFGNLQAGRQSTVRQFYVGIPVPRSHVFVWF</sequence>
<protein>
    <submittedName>
        <fullName evidence="2">Uncharacterized protein</fullName>
    </submittedName>
</protein>
<evidence type="ECO:0000256" key="1">
    <source>
        <dbReference type="SAM" id="MobiDB-lite"/>
    </source>
</evidence>
<proteinExistence type="predicted"/>
<reference evidence="2" key="1">
    <citation type="journal article" date="2022" name="bioRxiv">
        <title>Sequencing and chromosome-scale assembly of the giantPleurodeles waltlgenome.</title>
        <authorList>
            <person name="Brown T."/>
            <person name="Elewa A."/>
            <person name="Iarovenko S."/>
            <person name="Subramanian E."/>
            <person name="Araus A.J."/>
            <person name="Petzold A."/>
            <person name="Susuki M."/>
            <person name="Suzuki K.-i.T."/>
            <person name="Hayashi T."/>
            <person name="Toyoda A."/>
            <person name="Oliveira C."/>
            <person name="Osipova E."/>
            <person name="Leigh N.D."/>
            <person name="Simon A."/>
            <person name="Yun M.H."/>
        </authorList>
    </citation>
    <scope>NUCLEOTIDE SEQUENCE</scope>
    <source>
        <strain evidence="2">20211129_DDA</strain>
        <tissue evidence="2">Liver</tissue>
    </source>
</reference>
<accession>A0AAV7RB30</accession>
<evidence type="ECO:0000313" key="2">
    <source>
        <dbReference type="EMBL" id="KAJ1148601.1"/>
    </source>
</evidence>
<feature type="compositionally biased region" description="Basic residues" evidence="1">
    <location>
        <begin position="52"/>
        <end position="61"/>
    </location>
</feature>
<dbReference type="EMBL" id="JANPWB010000009">
    <property type="protein sequence ID" value="KAJ1148601.1"/>
    <property type="molecule type" value="Genomic_DNA"/>
</dbReference>
<dbReference type="Proteomes" id="UP001066276">
    <property type="component" value="Chromosome 5"/>
</dbReference>
<evidence type="ECO:0000313" key="3">
    <source>
        <dbReference type="Proteomes" id="UP001066276"/>
    </source>
</evidence>
<feature type="compositionally biased region" description="Polar residues" evidence="1">
    <location>
        <begin position="24"/>
        <end position="33"/>
    </location>
</feature>
<keyword evidence="3" id="KW-1185">Reference proteome</keyword>
<comment type="caution">
    <text evidence="2">The sequence shown here is derived from an EMBL/GenBank/DDBJ whole genome shotgun (WGS) entry which is preliminary data.</text>
</comment>
<feature type="region of interest" description="Disordered" evidence="1">
    <location>
        <begin position="1"/>
        <end position="77"/>
    </location>
</feature>
<dbReference type="AlphaFoldDB" id="A0AAV7RB30"/>
<name>A0AAV7RB30_PLEWA</name>